<proteinExistence type="predicted"/>
<evidence type="ECO:0000313" key="1">
    <source>
        <dbReference type="EMBL" id="MDO6543399.1"/>
    </source>
</evidence>
<accession>A0AAW7Y4X2</accession>
<organism evidence="1 2">
    <name type="scientific">Photobacterium sanguinicancri</name>
    <dbReference type="NCBI Taxonomy" id="875932"/>
    <lineage>
        <taxon>Bacteria</taxon>
        <taxon>Pseudomonadati</taxon>
        <taxon>Pseudomonadota</taxon>
        <taxon>Gammaproteobacteria</taxon>
        <taxon>Vibrionales</taxon>
        <taxon>Vibrionaceae</taxon>
        <taxon>Photobacterium</taxon>
    </lineage>
</organism>
<dbReference type="EMBL" id="JAUOPU010000012">
    <property type="protein sequence ID" value="MDO6543399.1"/>
    <property type="molecule type" value="Genomic_DNA"/>
</dbReference>
<comment type="caution">
    <text evidence="1">The sequence shown here is derived from an EMBL/GenBank/DDBJ whole genome shotgun (WGS) entry which is preliminary data.</text>
</comment>
<dbReference type="AlphaFoldDB" id="A0AAW7Y4X2"/>
<dbReference type="RefSeq" id="WP_303499882.1">
    <property type="nucleotide sequence ID" value="NZ_JAUOPU010000012.1"/>
</dbReference>
<evidence type="ECO:0000313" key="2">
    <source>
        <dbReference type="Proteomes" id="UP001170624"/>
    </source>
</evidence>
<sequence>MMTATKNIEKTIISTSYISKLAAHTSTFMAARSKDRTFLPATGAHWWLVSLSNPISVEKFLSHIFSIGFYGDIDVRGNEIELQTKYQAEAAMINAYCSPEAFPITITDLAAEAIYVTNDNHALLCNQRYNGALSYGGERLVHMQFSVTPSSWAMLNVLSQVISIHAIVHFDPNGYMVLKASKDEEQRIIHHLESYL</sequence>
<name>A0AAW7Y4X2_9GAMM</name>
<reference evidence="1" key="1">
    <citation type="submission" date="2023-07" db="EMBL/GenBank/DDBJ databases">
        <title>Genome content predicts the carbon catabolic preferences of heterotrophic bacteria.</title>
        <authorList>
            <person name="Gralka M."/>
        </authorList>
    </citation>
    <scope>NUCLEOTIDE SEQUENCE</scope>
    <source>
        <strain evidence="1">G2M05</strain>
    </source>
</reference>
<protein>
    <submittedName>
        <fullName evidence="1">Uncharacterized protein</fullName>
    </submittedName>
</protein>
<dbReference type="Proteomes" id="UP001170624">
    <property type="component" value="Unassembled WGS sequence"/>
</dbReference>
<gene>
    <name evidence="1" type="ORF">Q4568_12705</name>
</gene>